<evidence type="ECO:0000256" key="7">
    <source>
        <dbReference type="SAM" id="Phobius"/>
    </source>
</evidence>
<accession>A0A167F9V9</accession>
<dbReference type="GO" id="GO:0005886">
    <property type="term" value="C:plasma membrane"/>
    <property type="evidence" value="ECO:0007669"/>
    <property type="project" value="UniProtKB-SubCell"/>
</dbReference>
<dbReference type="InterPro" id="IPR036259">
    <property type="entry name" value="MFS_trans_sf"/>
</dbReference>
<evidence type="ECO:0000256" key="4">
    <source>
        <dbReference type="ARBA" id="ARBA00022692"/>
    </source>
</evidence>
<reference evidence="9 10" key="1">
    <citation type="submission" date="2016-02" db="EMBL/GenBank/DDBJ databases">
        <title>Paenibacillus sp. LPB0068, isolated from Crassostrea gigas.</title>
        <authorList>
            <person name="Shin S.-K."/>
            <person name="Yi H."/>
        </authorList>
    </citation>
    <scope>NUCLEOTIDE SEQUENCE [LARGE SCALE GENOMIC DNA]</scope>
    <source>
        <strain evidence="9 10">LPB0068</strain>
    </source>
</reference>
<evidence type="ECO:0000256" key="6">
    <source>
        <dbReference type="ARBA" id="ARBA00023136"/>
    </source>
</evidence>
<comment type="subcellular location">
    <subcellularLocation>
        <location evidence="1">Cell membrane</location>
        <topology evidence="1">Multi-pass membrane protein</topology>
    </subcellularLocation>
</comment>
<feature type="transmembrane region" description="Helical" evidence="7">
    <location>
        <begin position="365"/>
        <end position="385"/>
    </location>
</feature>
<dbReference type="Proteomes" id="UP000077134">
    <property type="component" value="Unassembled WGS sequence"/>
</dbReference>
<dbReference type="InterPro" id="IPR020846">
    <property type="entry name" value="MFS_dom"/>
</dbReference>
<evidence type="ECO:0000313" key="9">
    <source>
        <dbReference type="EMBL" id="OAB76338.1"/>
    </source>
</evidence>
<keyword evidence="4 7" id="KW-0812">Transmembrane</keyword>
<feature type="transmembrane region" description="Helical" evidence="7">
    <location>
        <begin position="338"/>
        <end position="359"/>
    </location>
</feature>
<keyword evidence="3" id="KW-0813">Transport</keyword>
<feature type="domain" description="Major facilitator superfamily (MFS) profile" evidence="8">
    <location>
        <begin position="5"/>
        <end position="390"/>
    </location>
</feature>
<keyword evidence="10" id="KW-1185">Reference proteome</keyword>
<dbReference type="GO" id="GO:0022857">
    <property type="term" value="F:transmembrane transporter activity"/>
    <property type="evidence" value="ECO:0007669"/>
    <property type="project" value="InterPro"/>
</dbReference>
<feature type="transmembrane region" description="Helical" evidence="7">
    <location>
        <begin position="297"/>
        <end position="317"/>
    </location>
</feature>
<feature type="transmembrane region" description="Helical" evidence="7">
    <location>
        <begin position="241"/>
        <end position="262"/>
    </location>
</feature>
<evidence type="ECO:0000256" key="1">
    <source>
        <dbReference type="ARBA" id="ARBA00004651"/>
    </source>
</evidence>
<dbReference type="PANTHER" id="PTHR23514:SF3">
    <property type="entry name" value="BYPASS OF STOP CODON PROTEIN 6"/>
    <property type="match status" value="1"/>
</dbReference>
<dbReference type="Gene3D" id="1.20.1250.20">
    <property type="entry name" value="MFS general substrate transporter like domains"/>
    <property type="match status" value="1"/>
</dbReference>
<dbReference type="SUPFAM" id="SSF103473">
    <property type="entry name" value="MFS general substrate transporter"/>
    <property type="match status" value="1"/>
</dbReference>
<keyword evidence="5 7" id="KW-1133">Transmembrane helix</keyword>
<feature type="transmembrane region" description="Helical" evidence="7">
    <location>
        <begin position="40"/>
        <end position="59"/>
    </location>
</feature>
<feature type="transmembrane region" description="Helical" evidence="7">
    <location>
        <begin position="94"/>
        <end position="116"/>
    </location>
</feature>
<evidence type="ECO:0000256" key="3">
    <source>
        <dbReference type="ARBA" id="ARBA00022448"/>
    </source>
</evidence>
<dbReference type="Pfam" id="PF07690">
    <property type="entry name" value="MFS_1"/>
    <property type="match status" value="1"/>
</dbReference>
<dbReference type="KEGG" id="pcx:LPB68_00860"/>
<gene>
    <name evidence="9" type="ORF">PNBC_02670</name>
</gene>
<dbReference type="PANTHER" id="PTHR23514">
    <property type="entry name" value="BYPASS OF STOP CODON PROTEIN 6"/>
    <property type="match status" value="1"/>
</dbReference>
<evidence type="ECO:0000313" key="10">
    <source>
        <dbReference type="Proteomes" id="UP000077134"/>
    </source>
</evidence>
<dbReference type="InterPro" id="IPR051788">
    <property type="entry name" value="MFS_Transporter"/>
</dbReference>
<evidence type="ECO:0000256" key="5">
    <source>
        <dbReference type="ARBA" id="ARBA00022989"/>
    </source>
</evidence>
<feature type="transmembrane region" description="Helical" evidence="7">
    <location>
        <begin position="160"/>
        <end position="182"/>
    </location>
</feature>
<evidence type="ECO:0000256" key="2">
    <source>
        <dbReference type="ARBA" id="ARBA00008335"/>
    </source>
</evidence>
<organism evidence="9 10">
    <name type="scientific">Paenibacillus crassostreae</name>
    <dbReference type="NCBI Taxonomy" id="1763538"/>
    <lineage>
        <taxon>Bacteria</taxon>
        <taxon>Bacillati</taxon>
        <taxon>Bacillota</taxon>
        <taxon>Bacilli</taxon>
        <taxon>Bacillales</taxon>
        <taxon>Paenibacillaceae</taxon>
        <taxon>Paenibacillus</taxon>
    </lineage>
</organism>
<proteinExistence type="inferred from homology"/>
<dbReference type="AlphaFoldDB" id="A0A167F9V9"/>
<dbReference type="EMBL" id="LSFN01000005">
    <property type="protein sequence ID" value="OAB76338.1"/>
    <property type="molecule type" value="Genomic_DNA"/>
</dbReference>
<dbReference type="OrthoDB" id="9795150at2"/>
<dbReference type="PROSITE" id="PS50850">
    <property type="entry name" value="MFS"/>
    <property type="match status" value="1"/>
</dbReference>
<sequence length="390" mass="42026">MVILLLLIIYLTFIGLGLPDALLGSAWPIMQHDIGATAEMAGYVALMVSLCTVISSLFASRLLHRYGTGKVTLVSILSTTIALFGYSFSDDFIFLVLLAIPLGFGAGSVDAALSNYVALHFKAKHMSWLHCFWGIGAVTGPIVMSFWLNHENNWRAGYTTVGLILFTIAVILLASLSLWKIFETRRIEEGSNERKLVSNREALRIPGVKMSMVTMLCYNGSETAVGLWMASFFIGNKGVSPGTAAALTSLFFIGIIIGRIISGFLSTNVSSKNLIRYGAIVGCIGLFILVLPVTYWIAAGALFMMGLGGAPIFPSIVHATPERFGEKASPSVIGLEMASAYIGSTLIPLVMGIIASQFGMSMIPIILFILFSIMLVSSEMVNVVLRRKVG</sequence>
<comment type="similarity">
    <text evidence="2">Belongs to the major facilitator superfamily.</text>
</comment>
<comment type="caution">
    <text evidence="9">The sequence shown here is derived from an EMBL/GenBank/DDBJ whole genome shotgun (WGS) entry which is preliminary data.</text>
</comment>
<evidence type="ECO:0000259" key="8">
    <source>
        <dbReference type="PROSITE" id="PS50850"/>
    </source>
</evidence>
<keyword evidence="6 7" id="KW-0472">Membrane</keyword>
<protein>
    <recommendedName>
        <fullName evidence="8">Major facilitator superfamily (MFS) profile domain-containing protein</fullName>
    </recommendedName>
</protein>
<name>A0A167F9V9_9BACL</name>
<dbReference type="RefSeq" id="WP_068654962.1">
    <property type="nucleotide sequence ID" value="NZ_CP017770.1"/>
</dbReference>
<dbReference type="InterPro" id="IPR011701">
    <property type="entry name" value="MFS"/>
</dbReference>
<feature type="transmembrane region" description="Helical" evidence="7">
    <location>
        <begin position="128"/>
        <end position="148"/>
    </location>
</feature>
<feature type="transmembrane region" description="Helical" evidence="7">
    <location>
        <begin position="274"/>
        <end position="291"/>
    </location>
</feature>
<feature type="transmembrane region" description="Helical" evidence="7">
    <location>
        <begin position="71"/>
        <end position="88"/>
    </location>
</feature>